<organism evidence="3 4">
    <name type="scientific">Sphingomonas hankyongi</name>
    <dbReference type="NCBI Taxonomy" id="2908209"/>
    <lineage>
        <taxon>Bacteria</taxon>
        <taxon>Pseudomonadati</taxon>
        <taxon>Pseudomonadota</taxon>
        <taxon>Alphaproteobacteria</taxon>
        <taxon>Sphingomonadales</taxon>
        <taxon>Sphingomonadaceae</taxon>
        <taxon>Sphingomonas</taxon>
    </lineage>
</organism>
<comment type="caution">
    <text evidence="3">The sequence shown here is derived from an EMBL/GenBank/DDBJ whole genome shotgun (WGS) entry which is preliminary data.</text>
</comment>
<sequence>MLRVATALLIVGGASAPLQAQVTAPAPAAGQPQKAQVVKKRVCTVEQADDIGSRISTRKVCRMVEEKAPETVSREQQPGTAAKPNAD</sequence>
<dbReference type="Proteomes" id="UP001165342">
    <property type="component" value="Unassembled WGS sequence"/>
</dbReference>
<accession>A0ABT0RZN3</accession>
<proteinExistence type="predicted"/>
<feature type="signal peptide" evidence="2">
    <location>
        <begin position="1"/>
        <end position="20"/>
    </location>
</feature>
<reference evidence="3" key="1">
    <citation type="submission" date="2022-05" db="EMBL/GenBank/DDBJ databases">
        <authorList>
            <person name="Jo J.-H."/>
            <person name="Im W.-T."/>
        </authorList>
    </citation>
    <scope>NUCLEOTIDE SEQUENCE</scope>
    <source>
        <strain evidence="3">SE220</strain>
    </source>
</reference>
<evidence type="ECO:0000256" key="2">
    <source>
        <dbReference type="SAM" id="SignalP"/>
    </source>
</evidence>
<keyword evidence="4" id="KW-1185">Reference proteome</keyword>
<evidence type="ECO:0000256" key="1">
    <source>
        <dbReference type="SAM" id="MobiDB-lite"/>
    </source>
</evidence>
<feature type="region of interest" description="Disordered" evidence="1">
    <location>
        <begin position="65"/>
        <end position="87"/>
    </location>
</feature>
<name>A0ABT0RZN3_9SPHN</name>
<protein>
    <submittedName>
        <fullName evidence="3">Uncharacterized protein</fullName>
    </submittedName>
</protein>
<evidence type="ECO:0000313" key="3">
    <source>
        <dbReference type="EMBL" id="MCL6729069.1"/>
    </source>
</evidence>
<gene>
    <name evidence="3" type="ORF">LZ538_03235</name>
</gene>
<feature type="chain" id="PRO_5047450325" evidence="2">
    <location>
        <begin position="21"/>
        <end position="87"/>
    </location>
</feature>
<dbReference type="RefSeq" id="WP_249830554.1">
    <property type="nucleotide sequence ID" value="NZ_JAMGBE010000001.1"/>
</dbReference>
<dbReference type="EMBL" id="JAMGBE010000001">
    <property type="protein sequence ID" value="MCL6729069.1"/>
    <property type="molecule type" value="Genomic_DNA"/>
</dbReference>
<evidence type="ECO:0000313" key="4">
    <source>
        <dbReference type="Proteomes" id="UP001165342"/>
    </source>
</evidence>
<keyword evidence="2" id="KW-0732">Signal</keyword>